<dbReference type="SUPFAM" id="SSF51735">
    <property type="entry name" value="NAD(P)-binding Rossmann-fold domains"/>
    <property type="match status" value="1"/>
</dbReference>
<keyword evidence="2" id="KW-0560">Oxidoreductase</keyword>
<sequence>MSRCLLVTGGGRGIGAEVSRKAVQLGYSICINYLKNKTSAENLVDELNSKGNRAFVCQADVSKEEEVVGLFERFEEQFGVPDALVNNAGVLDLQTRVDQMSAERIQGIFSVNVTGSFLCAREAVKRMSTRYGGKGGSIVNLSSGAAKYGSPGEYVDYAASKAAVDTLTTGLAREVAEEGIRVNAVRPGFIETEIHAAGGEPNRMERVRPMVP</sequence>
<dbReference type="Pfam" id="PF00106">
    <property type="entry name" value="adh_short"/>
    <property type="match status" value="1"/>
</dbReference>
<dbReference type="PRINTS" id="PR00081">
    <property type="entry name" value="GDHRDH"/>
</dbReference>
<evidence type="ECO:0000256" key="2">
    <source>
        <dbReference type="ARBA" id="ARBA00023002"/>
    </source>
</evidence>
<proteinExistence type="inferred from homology"/>
<dbReference type="CDD" id="cd05233">
    <property type="entry name" value="SDR_c"/>
    <property type="match status" value="1"/>
</dbReference>
<evidence type="ECO:0000313" key="3">
    <source>
        <dbReference type="EMBL" id="SVD99668.1"/>
    </source>
</evidence>
<dbReference type="InterPro" id="IPR002347">
    <property type="entry name" value="SDR_fam"/>
</dbReference>
<dbReference type="InterPro" id="IPR036291">
    <property type="entry name" value="NAD(P)-bd_dom_sf"/>
</dbReference>
<dbReference type="AlphaFoldDB" id="A0A382ZYA6"/>
<dbReference type="PRINTS" id="PR00080">
    <property type="entry name" value="SDRFAMILY"/>
</dbReference>
<dbReference type="Gene3D" id="3.40.50.720">
    <property type="entry name" value="NAD(P)-binding Rossmann-like Domain"/>
    <property type="match status" value="1"/>
</dbReference>
<dbReference type="PANTHER" id="PTHR43639">
    <property type="entry name" value="OXIDOREDUCTASE, SHORT-CHAIN DEHYDROGENASE/REDUCTASE FAMILY (AFU_ORTHOLOGUE AFUA_5G02870)"/>
    <property type="match status" value="1"/>
</dbReference>
<protein>
    <submittedName>
        <fullName evidence="3">Uncharacterized protein</fullName>
    </submittedName>
</protein>
<reference evidence="3" key="1">
    <citation type="submission" date="2018-05" db="EMBL/GenBank/DDBJ databases">
        <authorList>
            <person name="Lanie J.A."/>
            <person name="Ng W.-L."/>
            <person name="Kazmierczak K.M."/>
            <person name="Andrzejewski T.M."/>
            <person name="Davidsen T.M."/>
            <person name="Wayne K.J."/>
            <person name="Tettelin H."/>
            <person name="Glass J.I."/>
            <person name="Rusch D."/>
            <person name="Podicherti R."/>
            <person name="Tsui H.-C.T."/>
            <person name="Winkler M.E."/>
        </authorList>
    </citation>
    <scope>NUCLEOTIDE SEQUENCE</scope>
</reference>
<evidence type="ECO:0000256" key="1">
    <source>
        <dbReference type="ARBA" id="ARBA00006484"/>
    </source>
</evidence>
<accession>A0A382ZYA6</accession>
<feature type="non-terminal residue" evidence="3">
    <location>
        <position position="212"/>
    </location>
</feature>
<dbReference type="EMBL" id="UINC01187120">
    <property type="protein sequence ID" value="SVD99668.1"/>
    <property type="molecule type" value="Genomic_DNA"/>
</dbReference>
<name>A0A382ZYA6_9ZZZZ</name>
<dbReference type="GO" id="GO:0016491">
    <property type="term" value="F:oxidoreductase activity"/>
    <property type="evidence" value="ECO:0007669"/>
    <property type="project" value="UniProtKB-KW"/>
</dbReference>
<gene>
    <name evidence="3" type="ORF">METZ01_LOCUS452522</name>
</gene>
<comment type="similarity">
    <text evidence="1">Belongs to the short-chain dehydrogenases/reductases (SDR) family.</text>
</comment>
<dbReference type="PANTHER" id="PTHR43639:SF1">
    <property type="entry name" value="SHORT-CHAIN DEHYDROGENASE_REDUCTASE FAMILY PROTEIN"/>
    <property type="match status" value="1"/>
</dbReference>
<organism evidence="3">
    <name type="scientific">marine metagenome</name>
    <dbReference type="NCBI Taxonomy" id="408172"/>
    <lineage>
        <taxon>unclassified sequences</taxon>
        <taxon>metagenomes</taxon>
        <taxon>ecological metagenomes</taxon>
    </lineage>
</organism>